<sequence>MILNASIPIPIAKLDACKDPDSRIHCPLRKNHEFYYTTTMFVPKELPLVSVIIQSESHRNRLMIFLVFCR</sequence>
<evidence type="ECO:0000313" key="2">
    <source>
        <dbReference type="EMBL" id="EFN87502.1"/>
    </source>
</evidence>
<dbReference type="InterPro" id="IPR014756">
    <property type="entry name" value="Ig_E-set"/>
</dbReference>
<dbReference type="InParanoid" id="E2B9X9"/>
<evidence type="ECO:0000259" key="1">
    <source>
        <dbReference type="Pfam" id="PF02221"/>
    </source>
</evidence>
<dbReference type="InterPro" id="IPR003172">
    <property type="entry name" value="ML_dom"/>
</dbReference>
<feature type="domain" description="MD-2-related lipid-recognition" evidence="1">
    <location>
        <begin position="7"/>
        <end position="55"/>
    </location>
</feature>
<keyword evidence="3" id="KW-1185">Reference proteome</keyword>
<dbReference type="Proteomes" id="UP000008237">
    <property type="component" value="Unassembled WGS sequence"/>
</dbReference>
<name>E2B9X9_HARSA</name>
<dbReference type="AlphaFoldDB" id="E2B9X9"/>
<reference evidence="2 3" key="1">
    <citation type="journal article" date="2010" name="Science">
        <title>Genomic comparison of the ants Camponotus floridanus and Harpegnathos saltator.</title>
        <authorList>
            <person name="Bonasio R."/>
            <person name="Zhang G."/>
            <person name="Ye C."/>
            <person name="Mutti N.S."/>
            <person name="Fang X."/>
            <person name="Qin N."/>
            <person name="Donahue G."/>
            <person name="Yang P."/>
            <person name="Li Q."/>
            <person name="Li C."/>
            <person name="Zhang P."/>
            <person name="Huang Z."/>
            <person name="Berger S.L."/>
            <person name="Reinberg D."/>
            <person name="Wang J."/>
            <person name="Liebig J."/>
        </authorList>
    </citation>
    <scope>NUCLEOTIDE SEQUENCE [LARGE SCALE GENOMIC DNA]</scope>
    <source>
        <strain evidence="2 3">R22 G/1</strain>
    </source>
</reference>
<organism evidence="3">
    <name type="scientific">Harpegnathos saltator</name>
    <name type="common">Jerdon's jumping ant</name>
    <dbReference type="NCBI Taxonomy" id="610380"/>
    <lineage>
        <taxon>Eukaryota</taxon>
        <taxon>Metazoa</taxon>
        <taxon>Ecdysozoa</taxon>
        <taxon>Arthropoda</taxon>
        <taxon>Hexapoda</taxon>
        <taxon>Insecta</taxon>
        <taxon>Pterygota</taxon>
        <taxon>Neoptera</taxon>
        <taxon>Endopterygota</taxon>
        <taxon>Hymenoptera</taxon>
        <taxon>Apocrita</taxon>
        <taxon>Aculeata</taxon>
        <taxon>Formicoidea</taxon>
        <taxon>Formicidae</taxon>
        <taxon>Ponerinae</taxon>
        <taxon>Ponerini</taxon>
        <taxon>Harpegnathos</taxon>
    </lineage>
</organism>
<dbReference type="EMBL" id="GL446607">
    <property type="protein sequence ID" value="EFN87502.1"/>
    <property type="molecule type" value="Genomic_DNA"/>
</dbReference>
<protein>
    <recommendedName>
        <fullName evidence="1">MD-2-related lipid-recognition domain-containing protein</fullName>
    </recommendedName>
</protein>
<proteinExistence type="predicted"/>
<dbReference type="SUPFAM" id="SSF81296">
    <property type="entry name" value="E set domains"/>
    <property type="match status" value="1"/>
</dbReference>
<accession>E2B9X9</accession>
<evidence type="ECO:0000313" key="3">
    <source>
        <dbReference type="Proteomes" id="UP000008237"/>
    </source>
</evidence>
<dbReference type="Pfam" id="PF02221">
    <property type="entry name" value="E1_DerP2_DerF2"/>
    <property type="match status" value="1"/>
</dbReference>
<dbReference type="Gene3D" id="2.60.40.770">
    <property type="match status" value="1"/>
</dbReference>
<gene>
    <name evidence="2" type="ORF">EAI_02099</name>
</gene>